<reference evidence="1" key="1">
    <citation type="submission" date="2014-11" db="EMBL/GenBank/DDBJ databases">
        <authorList>
            <person name="Amaro Gonzalez C."/>
        </authorList>
    </citation>
    <scope>NUCLEOTIDE SEQUENCE</scope>
</reference>
<sequence length="44" mass="5173">MRPPQIIQEQSHDMTNCGILLTCTVQMVRSTDRSIYYSLSKWLK</sequence>
<protein>
    <submittedName>
        <fullName evidence="1">Uncharacterized protein</fullName>
    </submittedName>
</protein>
<name>A0A0E9WKB4_ANGAN</name>
<reference evidence="1" key="2">
    <citation type="journal article" date="2015" name="Fish Shellfish Immunol.">
        <title>Early steps in the European eel (Anguilla anguilla)-Vibrio vulnificus interaction in the gills: Role of the RtxA13 toxin.</title>
        <authorList>
            <person name="Callol A."/>
            <person name="Pajuelo D."/>
            <person name="Ebbesson L."/>
            <person name="Teles M."/>
            <person name="MacKenzie S."/>
            <person name="Amaro C."/>
        </authorList>
    </citation>
    <scope>NUCLEOTIDE SEQUENCE</scope>
</reference>
<organism evidence="1">
    <name type="scientific">Anguilla anguilla</name>
    <name type="common">European freshwater eel</name>
    <name type="synonym">Muraena anguilla</name>
    <dbReference type="NCBI Taxonomy" id="7936"/>
    <lineage>
        <taxon>Eukaryota</taxon>
        <taxon>Metazoa</taxon>
        <taxon>Chordata</taxon>
        <taxon>Craniata</taxon>
        <taxon>Vertebrata</taxon>
        <taxon>Euteleostomi</taxon>
        <taxon>Actinopterygii</taxon>
        <taxon>Neopterygii</taxon>
        <taxon>Teleostei</taxon>
        <taxon>Anguilliformes</taxon>
        <taxon>Anguillidae</taxon>
        <taxon>Anguilla</taxon>
    </lineage>
</organism>
<dbReference type="AlphaFoldDB" id="A0A0E9WKB4"/>
<proteinExistence type="predicted"/>
<accession>A0A0E9WKB4</accession>
<dbReference type="EMBL" id="GBXM01018654">
    <property type="protein sequence ID" value="JAH89923.1"/>
    <property type="molecule type" value="Transcribed_RNA"/>
</dbReference>
<evidence type="ECO:0000313" key="1">
    <source>
        <dbReference type="EMBL" id="JAH89923.1"/>
    </source>
</evidence>